<feature type="compositionally biased region" description="Basic and acidic residues" evidence="1">
    <location>
        <begin position="98"/>
        <end position="109"/>
    </location>
</feature>
<gene>
    <name evidence="2" type="ORF">SLS62_005629</name>
</gene>
<proteinExistence type="predicted"/>
<protein>
    <submittedName>
        <fullName evidence="2">Uncharacterized protein</fullName>
    </submittedName>
</protein>
<evidence type="ECO:0000313" key="2">
    <source>
        <dbReference type="EMBL" id="KAK7752476.1"/>
    </source>
</evidence>
<comment type="caution">
    <text evidence="2">The sequence shown here is derived from an EMBL/GenBank/DDBJ whole genome shotgun (WGS) entry which is preliminary data.</text>
</comment>
<organism evidence="2 3">
    <name type="scientific">Diatrype stigma</name>
    <dbReference type="NCBI Taxonomy" id="117547"/>
    <lineage>
        <taxon>Eukaryota</taxon>
        <taxon>Fungi</taxon>
        <taxon>Dikarya</taxon>
        <taxon>Ascomycota</taxon>
        <taxon>Pezizomycotina</taxon>
        <taxon>Sordariomycetes</taxon>
        <taxon>Xylariomycetidae</taxon>
        <taxon>Xylariales</taxon>
        <taxon>Diatrypaceae</taxon>
        <taxon>Diatrype</taxon>
    </lineage>
</organism>
<dbReference type="EMBL" id="JAKJXP020000038">
    <property type="protein sequence ID" value="KAK7752476.1"/>
    <property type="molecule type" value="Genomic_DNA"/>
</dbReference>
<evidence type="ECO:0000313" key="3">
    <source>
        <dbReference type="Proteomes" id="UP001320420"/>
    </source>
</evidence>
<name>A0AAN9USI6_9PEZI</name>
<accession>A0AAN9USI6</accession>
<keyword evidence="3" id="KW-1185">Reference proteome</keyword>
<sequence>MSNLPDPSASLCAAFQSASYARKTANNATALTAIAPARIAYMATSSGFPRHGPERDAERRAQGRRELLEGLDQRLHVGGGLRVGELVHGHEAEDLLGREEVERRLHPDADLVGPVLPQHNDS</sequence>
<dbReference type="Proteomes" id="UP001320420">
    <property type="component" value="Unassembled WGS sequence"/>
</dbReference>
<reference evidence="2 3" key="1">
    <citation type="submission" date="2024-02" db="EMBL/GenBank/DDBJ databases">
        <title>De novo assembly and annotation of 12 fungi associated with fruit tree decline syndrome in Ontario, Canada.</title>
        <authorList>
            <person name="Sulman M."/>
            <person name="Ellouze W."/>
            <person name="Ilyukhin E."/>
        </authorList>
    </citation>
    <scope>NUCLEOTIDE SEQUENCE [LARGE SCALE GENOMIC DNA]</scope>
    <source>
        <strain evidence="2 3">M11/M66-122</strain>
    </source>
</reference>
<feature type="region of interest" description="Disordered" evidence="1">
    <location>
        <begin position="98"/>
        <end position="122"/>
    </location>
</feature>
<evidence type="ECO:0000256" key="1">
    <source>
        <dbReference type="SAM" id="MobiDB-lite"/>
    </source>
</evidence>
<dbReference type="AlphaFoldDB" id="A0AAN9USI6"/>